<dbReference type="CDD" id="cd00024">
    <property type="entry name" value="CD_CSD"/>
    <property type="match status" value="1"/>
</dbReference>
<keyword evidence="1" id="KW-0511">Multifunctional enzyme</keyword>
<proteinExistence type="predicted"/>
<dbReference type="InterPro" id="IPR050951">
    <property type="entry name" value="Retrovirus_Pol_polyprotein"/>
</dbReference>
<reference evidence="3" key="1">
    <citation type="submission" date="2014-11" db="EMBL/GenBank/DDBJ databases">
        <authorList>
            <person name="Otto D Thomas"/>
            <person name="Naeem Raeece"/>
        </authorList>
    </citation>
    <scope>NUCLEOTIDE SEQUENCE</scope>
</reference>
<evidence type="ECO:0000313" key="3">
    <source>
        <dbReference type="EMBL" id="CEM41833.1"/>
    </source>
</evidence>
<dbReference type="InterPro" id="IPR016197">
    <property type="entry name" value="Chromo-like_dom_sf"/>
</dbReference>
<dbReference type="GO" id="GO:0003824">
    <property type="term" value="F:catalytic activity"/>
    <property type="evidence" value="ECO:0007669"/>
    <property type="project" value="UniProtKB-KW"/>
</dbReference>
<dbReference type="SUPFAM" id="SSF56672">
    <property type="entry name" value="DNA/RNA polymerases"/>
    <property type="match status" value="1"/>
</dbReference>
<evidence type="ECO:0000259" key="2">
    <source>
        <dbReference type="PROSITE" id="PS50013"/>
    </source>
</evidence>
<gene>
    <name evidence="3" type="ORF">Cvel_26300</name>
</gene>
<dbReference type="InterPro" id="IPR043502">
    <property type="entry name" value="DNA/RNA_pol_sf"/>
</dbReference>
<sequence>MKTAFCSLKEAIINIISLYIPDPERPFEIFGDVSEQRNALGGALMQQDPCVSWLRPVAFASRTLTKEERNYPIREKELLAAIFLFKHWRTYVSETTTVWTDHESLKTLDLTAFYAEARGRVGHPYEEAKRKADQKRREATFVPGDWVLVHQKVFESERLPSERKAKLSHIWYGPFEIDKKVGEVSYELMFPAGVRKYPVVHVSYMKAYPVSPEDPPPRVLLPRFEEAEWEVDRVVDMRGKGRTLEYRMVWKGYSETDTTWEPPENLKNAKDAIKAFRELRRLR</sequence>
<name>A0A0G4HCS2_9ALVE</name>
<dbReference type="Pfam" id="PF17919">
    <property type="entry name" value="RT_RNaseH_2"/>
    <property type="match status" value="1"/>
</dbReference>
<dbReference type="InterPro" id="IPR056924">
    <property type="entry name" value="SH3_Tf2-1"/>
</dbReference>
<dbReference type="Pfam" id="PF00385">
    <property type="entry name" value="Chromo"/>
    <property type="match status" value="1"/>
</dbReference>
<dbReference type="InterPro" id="IPR041577">
    <property type="entry name" value="RT_RNaseH_2"/>
</dbReference>
<feature type="domain" description="Chromo" evidence="2">
    <location>
        <begin position="229"/>
        <end position="283"/>
    </location>
</feature>
<dbReference type="InterPro" id="IPR000953">
    <property type="entry name" value="Chromo/chromo_shadow_dom"/>
</dbReference>
<protein>
    <recommendedName>
        <fullName evidence="2">Chromo domain-containing protein</fullName>
    </recommendedName>
</protein>
<dbReference type="VEuPathDB" id="CryptoDB:Cvel_26300"/>
<dbReference type="Gene3D" id="2.40.50.40">
    <property type="match status" value="1"/>
</dbReference>
<dbReference type="InterPro" id="IPR023780">
    <property type="entry name" value="Chromo_domain"/>
</dbReference>
<dbReference type="SMART" id="SM00298">
    <property type="entry name" value="CHROMO"/>
    <property type="match status" value="1"/>
</dbReference>
<organism evidence="3">
    <name type="scientific">Chromera velia CCMP2878</name>
    <dbReference type="NCBI Taxonomy" id="1169474"/>
    <lineage>
        <taxon>Eukaryota</taxon>
        <taxon>Sar</taxon>
        <taxon>Alveolata</taxon>
        <taxon>Colpodellida</taxon>
        <taxon>Chromeraceae</taxon>
        <taxon>Chromera</taxon>
    </lineage>
</organism>
<dbReference type="PANTHER" id="PTHR37984:SF5">
    <property type="entry name" value="PROTEIN NYNRIN-LIKE"/>
    <property type="match status" value="1"/>
</dbReference>
<dbReference type="Pfam" id="PF24626">
    <property type="entry name" value="SH3_Tf2-1"/>
    <property type="match status" value="1"/>
</dbReference>
<dbReference type="SUPFAM" id="SSF54160">
    <property type="entry name" value="Chromo domain-like"/>
    <property type="match status" value="1"/>
</dbReference>
<accession>A0A0G4HCS2</accession>
<dbReference type="PROSITE" id="PS50013">
    <property type="entry name" value="CHROMO_2"/>
    <property type="match status" value="1"/>
</dbReference>
<dbReference type="PANTHER" id="PTHR37984">
    <property type="entry name" value="PROTEIN CBG26694"/>
    <property type="match status" value="1"/>
</dbReference>
<dbReference type="Gene3D" id="3.10.20.370">
    <property type="match status" value="1"/>
</dbReference>
<evidence type="ECO:0000256" key="1">
    <source>
        <dbReference type="ARBA" id="ARBA00023268"/>
    </source>
</evidence>
<dbReference type="PhylomeDB" id="A0A0G4HCS2"/>
<dbReference type="AlphaFoldDB" id="A0A0G4HCS2"/>
<dbReference type="EMBL" id="CDMZ01002317">
    <property type="protein sequence ID" value="CEM41833.1"/>
    <property type="molecule type" value="Genomic_DNA"/>
</dbReference>